<dbReference type="SUPFAM" id="SSF81382">
    <property type="entry name" value="Skp1 dimerisation domain-like"/>
    <property type="match status" value="1"/>
</dbReference>
<dbReference type="PIRSF" id="PIRSF028729">
    <property type="entry name" value="E3_ubiquit_lig_SCF_Skp"/>
    <property type="match status" value="1"/>
</dbReference>
<protein>
    <recommendedName>
        <fullName evidence="3">E3 ubiquitin ligase complex SCF subunit</fullName>
    </recommendedName>
</protein>
<accession>A0A1Y2DRZ6</accession>
<dbReference type="InterPro" id="IPR016073">
    <property type="entry name" value="Skp1_comp_POZ"/>
</dbReference>
<comment type="function">
    <text evidence="3">Essential component of the SCF (SKP1-CUL1-F-box protein) E3 ubiquitin ligase complexes, which mediate the ubiquitination and subsequent proteasomal degradation of target proteins.</text>
</comment>
<evidence type="ECO:0000313" key="7">
    <source>
        <dbReference type="Proteomes" id="UP000193920"/>
    </source>
</evidence>
<dbReference type="GO" id="GO:0006511">
    <property type="term" value="P:ubiquitin-dependent protein catabolic process"/>
    <property type="evidence" value="ECO:0007669"/>
    <property type="project" value="InterPro"/>
</dbReference>
<evidence type="ECO:0000256" key="2">
    <source>
        <dbReference type="ARBA" id="ARBA00022786"/>
    </source>
</evidence>
<evidence type="ECO:0000256" key="3">
    <source>
        <dbReference type="PIRNR" id="PIRNR028729"/>
    </source>
</evidence>
<dbReference type="GO" id="GO:0016567">
    <property type="term" value="P:protein ubiquitination"/>
    <property type="evidence" value="ECO:0007669"/>
    <property type="project" value="UniProtKB-UniPathway"/>
</dbReference>
<dbReference type="InterPro" id="IPR016897">
    <property type="entry name" value="SKP1"/>
</dbReference>
<dbReference type="OrthoDB" id="2342932at2759"/>
<dbReference type="InterPro" id="IPR001232">
    <property type="entry name" value="SKP1-like"/>
</dbReference>
<feature type="domain" description="SKP1 component POZ" evidence="5">
    <location>
        <begin position="5"/>
        <end position="65"/>
    </location>
</feature>
<dbReference type="EMBL" id="MCOG01000058">
    <property type="protein sequence ID" value="ORY62040.1"/>
    <property type="molecule type" value="Genomic_DNA"/>
</dbReference>
<dbReference type="STRING" id="1754190.A0A1Y2DRZ6"/>
<dbReference type="InterPro" id="IPR016072">
    <property type="entry name" value="Skp1_comp_dimer"/>
</dbReference>
<comment type="subunit">
    <text evidence="3">Component of the SCF (SKP1-CUL1-F-box protein) E3 ubiquitin ligase complexes.</text>
</comment>
<reference evidence="6 7" key="1">
    <citation type="submission" date="2016-08" db="EMBL/GenBank/DDBJ databases">
        <title>A Parts List for Fungal Cellulosomes Revealed by Comparative Genomics.</title>
        <authorList>
            <consortium name="DOE Joint Genome Institute"/>
            <person name="Haitjema C.H."/>
            <person name="Gilmore S.P."/>
            <person name="Henske J.K."/>
            <person name="Solomon K.V."/>
            <person name="De Groot R."/>
            <person name="Kuo A."/>
            <person name="Mondo S.J."/>
            <person name="Salamov A.A."/>
            <person name="Labutti K."/>
            <person name="Zhao Z."/>
            <person name="Chiniquy J."/>
            <person name="Barry K."/>
            <person name="Brewer H.M."/>
            <person name="Purvine S.O."/>
            <person name="Wright A.T."/>
            <person name="Boxma B."/>
            <person name="Van Alen T."/>
            <person name="Hackstein J.H."/>
            <person name="Baker S.E."/>
            <person name="Grigoriev I.V."/>
            <person name="O'Malley M.A."/>
        </authorList>
    </citation>
    <scope>NUCLEOTIDE SEQUENCE [LARGE SCALE GENOMIC DNA]</scope>
    <source>
        <strain evidence="6 7">G1</strain>
    </source>
</reference>
<dbReference type="SMART" id="SM00512">
    <property type="entry name" value="Skp1"/>
    <property type="match status" value="1"/>
</dbReference>
<dbReference type="AlphaFoldDB" id="A0A1Y2DRZ6"/>
<dbReference type="Pfam" id="PF01466">
    <property type="entry name" value="Skp1"/>
    <property type="match status" value="1"/>
</dbReference>
<dbReference type="Proteomes" id="UP000193920">
    <property type="component" value="Unassembled WGS sequence"/>
</dbReference>
<evidence type="ECO:0000256" key="1">
    <source>
        <dbReference type="ARBA" id="ARBA00009993"/>
    </source>
</evidence>
<dbReference type="Gene3D" id="3.30.710.10">
    <property type="entry name" value="Potassium Channel Kv1.1, Chain A"/>
    <property type="match status" value="1"/>
</dbReference>
<name>A0A1Y2DRZ6_9FUNG</name>
<evidence type="ECO:0000313" key="6">
    <source>
        <dbReference type="EMBL" id="ORY62040.1"/>
    </source>
</evidence>
<dbReference type="InterPro" id="IPR036296">
    <property type="entry name" value="SKP1-like_dim_sf"/>
</dbReference>
<keyword evidence="2 3" id="KW-0833">Ubl conjugation pathway</keyword>
<comment type="pathway">
    <text evidence="3">Protein modification; protein ubiquitination.</text>
</comment>
<comment type="caution">
    <text evidence="6">The sequence shown here is derived from an EMBL/GenBank/DDBJ whole genome shotgun (WGS) entry which is preliminary data.</text>
</comment>
<feature type="domain" description="SKP1 component dimerisation" evidence="4">
    <location>
        <begin position="108"/>
        <end position="135"/>
    </location>
</feature>
<dbReference type="Pfam" id="PF03931">
    <property type="entry name" value="Skp1_POZ"/>
    <property type="match status" value="1"/>
</dbReference>
<keyword evidence="7" id="KW-1185">Reference proteome</keyword>
<evidence type="ECO:0000259" key="5">
    <source>
        <dbReference type="Pfam" id="PF03931"/>
    </source>
</evidence>
<comment type="similarity">
    <text evidence="1 3">Belongs to the SKP1 family.</text>
</comment>
<dbReference type="InterPro" id="IPR011333">
    <property type="entry name" value="SKP1/BTB/POZ_sf"/>
</dbReference>
<gene>
    <name evidence="6" type="ORF">LY90DRAFT_701088</name>
</gene>
<dbReference type="PANTHER" id="PTHR11165">
    <property type="entry name" value="SKP1"/>
    <property type="match status" value="1"/>
</dbReference>
<evidence type="ECO:0000259" key="4">
    <source>
        <dbReference type="Pfam" id="PF01466"/>
    </source>
</evidence>
<dbReference type="UniPathway" id="UPA00143"/>
<dbReference type="SUPFAM" id="SSF54695">
    <property type="entry name" value="POZ domain"/>
    <property type="match status" value="1"/>
</dbReference>
<proteinExistence type="inferred from homology"/>
<dbReference type="GO" id="GO:0016874">
    <property type="term" value="F:ligase activity"/>
    <property type="evidence" value="ECO:0007669"/>
    <property type="project" value="UniProtKB-KW"/>
</dbReference>
<keyword evidence="6" id="KW-0436">Ligase</keyword>
<sequence length="147" mass="17222">MDIQVNLESKDGRVFTVDKEVAIKSKLLNDLLEDVDEDNNENIPLLTITGNILEKVIEYCEYHRNDNTDEYGHNYYENNDNWDTEYLERFTKKDLFDTALAADFLDIKNLLNLTCRRIASNFRGKTVERILEYLGNDEENGVQEMSE</sequence>
<organism evidence="6 7">
    <name type="scientific">Neocallimastix californiae</name>
    <dbReference type="NCBI Taxonomy" id="1754190"/>
    <lineage>
        <taxon>Eukaryota</taxon>
        <taxon>Fungi</taxon>
        <taxon>Fungi incertae sedis</taxon>
        <taxon>Chytridiomycota</taxon>
        <taxon>Chytridiomycota incertae sedis</taxon>
        <taxon>Neocallimastigomycetes</taxon>
        <taxon>Neocallimastigales</taxon>
        <taxon>Neocallimastigaceae</taxon>
        <taxon>Neocallimastix</taxon>
    </lineage>
</organism>